<evidence type="ECO:0000313" key="2">
    <source>
        <dbReference type="EMBL" id="CAG4931035.1"/>
    </source>
</evidence>
<dbReference type="PANTHER" id="PTHR10773:SF19">
    <property type="match status" value="1"/>
</dbReference>
<accession>A0A8S3VYI2</accession>
<reference evidence="2" key="1">
    <citation type="submission" date="2021-04" db="EMBL/GenBank/DDBJ databases">
        <authorList>
            <person name="Tunstrom K."/>
        </authorList>
    </citation>
    <scope>NUCLEOTIDE SEQUENCE</scope>
</reference>
<organism evidence="2 3">
    <name type="scientific">Parnassius apollo</name>
    <name type="common">Apollo butterfly</name>
    <name type="synonym">Papilio apollo</name>
    <dbReference type="NCBI Taxonomy" id="110799"/>
    <lineage>
        <taxon>Eukaryota</taxon>
        <taxon>Metazoa</taxon>
        <taxon>Ecdysozoa</taxon>
        <taxon>Arthropoda</taxon>
        <taxon>Hexapoda</taxon>
        <taxon>Insecta</taxon>
        <taxon>Pterygota</taxon>
        <taxon>Neoptera</taxon>
        <taxon>Endopterygota</taxon>
        <taxon>Lepidoptera</taxon>
        <taxon>Glossata</taxon>
        <taxon>Ditrysia</taxon>
        <taxon>Papilionoidea</taxon>
        <taxon>Papilionidae</taxon>
        <taxon>Parnassiinae</taxon>
        <taxon>Parnassini</taxon>
        <taxon>Parnassius</taxon>
        <taxon>Parnassius</taxon>
    </lineage>
</organism>
<evidence type="ECO:0000256" key="1">
    <source>
        <dbReference type="SAM" id="MobiDB-lite"/>
    </source>
</evidence>
<proteinExistence type="predicted"/>
<sequence>MASRNRAHALVNIICNPTEPENMASTSHTPVSVLVKNVLTEPHSFERIESQLGEILLTADNDLIQLEDLVALDSPSLLETPSPRPTSPPPVRDACEEFSPDDDSDYEPPNDRGALSSDSENIPPNEETLQTNEEVVHFGDMFEGRRRQRLAQPESWKKSITKRLRMEGKEYVGYKRPKGEKVQSQIRNQRVLGPKCNSDFCRNSKLRCCDEVGDEDREKIFRQFWSNMDWHQQKVYVANNITFQGKGRQTSINSRRAGTFVYFFPVTNSVDGTTTKKRVCREMFIQTLCIGTFSVQNWAKKRNKWHASI</sequence>
<feature type="compositionally biased region" description="Acidic residues" evidence="1">
    <location>
        <begin position="96"/>
        <end position="108"/>
    </location>
</feature>
<dbReference type="EMBL" id="CAJQZP010000008">
    <property type="protein sequence ID" value="CAG4931035.1"/>
    <property type="molecule type" value="Genomic_DNA"/>
</dbReference>
<protein>
    <submittedName>
        <fullName evidence="2">(apollo) hypothetical protein</fullName>
    </submittedName>
</protein>
<dbReference type="Proteomes" id="UP000691718">
    <property type="component" value="Unassembled WGS sequence"/>
</dbReference>
<comment type="caution">
    <text evidence="2">The sequence shown here is derived from an EMBL/GenBank/DDBJ whole genome shotgun (WGS) entry which is preliminary data.</text>
</comment>
<name>A0A8S3VYI2_PARAO</name>
<keyword evidence="3" id="KW-1185">Reference proteome</keyword>
<feature type="compositionally biased region" description="Polar residues" evidence="1">
    <location>
        <begin position="116"/>
        <end position="128"/>
    </location>
</feature>
<gene>
    <name evidence="2" type="ORF">PAPOLLO_LOCUS273</name>
</gene>
<feature type="region of interest" description="Disordered" evidence="1">
    <location>
        <begin position="75"/>
        <end position="128"/>
    </location>
</feature>
<feature type="compositionally biased region" description="Pro residues" evidence="1">
    <location>
        <begin position="82"/>
        <end position="91"/>
    </location>
</feature>
<dbReference type="OrthoDB" id="7367179at2759"/>
<dbReference type="AlphaFoldDB" id="A0A8S3VYI2"/>
<dbReference type="PANTHER" id="PTHR10773">
    <property type="entry name" value="DNA-DIRECTED RNA POLYMERASES I, II, AND III SUBUNIT RPABC2"/>
    <property type="match status" value="1"/>
</dbReference>
<evidence type="ECO:0000313" key="3">
    <source>
        <dbReference type="Proteomes" id="UP000691718"/>
    </source>
</evidence>